<evidence type="ECO:0000256" key="9">
    <source>
        <dbReference type="ARBA" id="ARBA00023125"/>
    </source>
</evidence>
<dbReference type="CDD" id="cd08966">
    <property type="entry name" value="EcFpg-like_N"/>
    <property type="match status" value="1"/>
</dbReference>
<dbReference type="SUPFAM" id="SSF46946">
    <property type="entry name" value="S13-like H2TH domain"/>
    <property type="match status" value="1"/>
</dbReference>
<gene>
    <name evidence="18" type="ORF">GCM10009559_61910</name>
</gene>
<dbReference type="PANTHER" id="PTHR22993">
    <property type="entry name" value="FORMAMIDOPYRIMIDINE-DNA GLYCOSYLASE"/>
    <property type="match status" value="1"/>
</dbReference>
<keyword evidence="10" id="KW-0234">DNA repair</keyword>
<keyword evidence="5" id="KW-0227">DNA damage</keyword>
<dbReference type="Pfam" id="PF01149">
    <property type="entry name" value="Fapy_DNA_glyco"/>
    <property type="match status" value="1"/>
</dbReference>
<reference evidence="19" key="1">
    <citation type="journal article" date="2019" name="Int. J. Syst. Evol. Microbiol.">
        <title>The Global Catalogue of Microorganisms (GCM) 10K type strain sequencing project: providing services to taxonomists for standard genome sequencing and annotation.</title>
        <authorList>
            <consortium name="The Broad Institute Genomics Platform"/>
            <consortium name="The Broad Institute Genome Sequencing Center for Infectious Disease"/>
            <person name="Wu L."/>
            <person name="Ma J."/>
        </authorList>
    </citation>
    <scope>NUCLEOTIDE SEQUENCE [LARGE SCALE GENOMIC DNA]</scope>
    <source>
        <strain evidence="19">JCM 11117</strain>
    </source>
</reference>
<protein>
    <submittedName>
        <fullName evidence="18">Formamidopyrimidine-DNA glycosylase</fullName>
    </submittedName>
</protein>
<name>A0ABP3YPN5_9PSEU</name>
<comment type="catalytic activity">
    <reaction evidence="14">
        <text>2'-deoxyribonucleotide-(2'-deoxyribose 5'-phosphate)-2'-deoxyribonucleotide-DNA = a 3'-end 2'-deoxyribonucleotide-(2,3-dehydro-2,3-deoxyribose 5'-phosphate)-DNA + a 5'-end 5'-phospho-2'-deoxyribonucleoside-DNA + H(+)</text>
        <dbReference type="Rhea" id="RHEA:66592"/>
        <dbReference type="Rhea" id="RHEA-COMP:13180"/>
        <dbReference type="Rhea" id="RHEA-COMP:16897"/>
        <dbReference type="Rhea" id="RHEA-COMP:17067"/>
        <dbReference type="ChEBI" id="CHEBI:15378"/>
        <dbReference type="ChEBI" id="CHEBI:136412"/>
        <dbReference type="ChEBI" id="CHEBI:157695"/>
        <dbReference type="ChEBI" id="CHEBI:167181"/>
        <dbReference type="EC" id="4.2.99.18"/>
    </reaction>
</comment>
<evidence type="ECO:0000313" key="18">
    <source>
        <dbReference type="EMBL" id="GAA0898776.1"/>
    </source>
</evidence>
<dbReference type="SUPFAM" id="SSF81624">
    <property type="entry name" value="N-terminal domain of MutM-like DNA repair proteins"/>
    <property type="match status" value="1"/>
</dbReference>
<organism evidence="18 19">
    <name type="scientific">Pseudonocardia zijingensis</name>
    <dbReference type="NCBI Taxonomy" id="153376"/>
    <lineage>
        <taxon>Bacteria</taxon>
        <taxon>Bacillati</taxon>
        <taxon>Actinomycetota</taxon>
        <taxon>Actinomycetes</taxon>
        <taxon>Pseudonocardiales</taxon>
        <taxon>Pseudonocardiaceae</taxon>
        <taxon>Pseudonocardia</taxon>
    </lineage>
</organism>
<dbReference type="Pfam" id="PF06827">
    <property type="entry name" value="zf-FPG_IleRS"/>
    <property type="match status" value="1"/>
</dbReference>
<dbReference type="SMART" id="SM00898">
    <property type="entry name" value="Fapy_DNA_glyco"/>
    <property type="match status" value="1"/>
</dbReference>
<evidence type="ECO:0000256" key="4">
    <source>
        <dbReference type="ARBA" id="ARBA00022723"/>
    </source>
</evidence>
<evidence type="ECO:0000256" key="15">
    <source>
        <dbReference type="PROSITE-ProRule" id="PRU00391"/>
    </source>
</evidence>
<keyword evidence="13" id="KW-0326">Glycosidase</keyword>
<keyword evidence="9" id="KW-0238">DNA-binding</keyword>
<dbReference type="EMBL" id="BAAAHP010000199">
    <property type="protein sequence ID" value="GAA0898776.1"/>
    <property type="molecule type" value="Genomic_DNA"/>
</dbReference>
<evidence type="ECO:0000256" key="10">
    <source>
        <dbReference type="ARBA" id="ARBA00023204"/>
    </source>
</evidence>
<evidence type="ECO:0000259" key="17">
    <source>
        <dbReference type="PROSITE" id="PS51068"/>
    </source>
</evidence>
<comment type="cofactor">
    <cofactor evidence="2">
        <name>Zn(2+)</name>
        <dbReference type="ChEBI" id="CHEBI:29105"/>
    </cofactor>
</comment>
<evidence type="ECO:0000256" key="5">
    <source>
        <dbReference type="ARBA" id="ARBA00022763"/>
    </source>
</evidence>
<dbReference type="InterPro" id="IPR015886">
    <property type="entry name" value="H2TH_FPG"/>
</dbReference>
<dbReference type="PROSITE" id="PS51066">
    <property type="entry name" value="ZF_FPG_2"/>
    <property type="match status" value="1"/>
</dbReference>
<dbReference type="InterPro" id="IPR035937">
    <property type="entry name" value="FPG_N"/>
</dbReference>
<dbReference type="PROSITE" id="PS51068">
    <property type="entry name" value="FPG_CAT"/>
    <property type="match status" value="1"/>
</dbReference>
<sequence>MFVPELPDVEGFRRVLAEHATGRPVQRVDVLDEGVLRGVTPRRFRERLRGCRFAEPRRHGKWLIVPTDGRPVLLAHFGMTGSLHWVPDGGEARHPHDRVVFVLPDGELRYRDMRKLQGLRLAADDEVEEALGGLGPDASTVSRAQLRDLLAGVRRQVKPALVDQSVLAGLGNLLADEILWRARIHPRRSCADLTPDDLARLHTAMREVLRRSVPTGRVPPRGSWLTGHRDERPGACPRCGTTLCHGRVGGRGTAWCPRCQPE</sequence>
<evidence type="ECO:0000313" key="19">
    <source>
        <dbReference type="Proteomes" id="UP001499967"/>
    </source>
</evidence>
<keyword evidence="8" id="KW-0862">Zinc</keyword>
<evidence type="ECO:0000256" key="2">
    <source>
        <dbReference type="ARBA" id="ARBA00001947"/>
    </source>
</evidence>
<evidence type="ECO:0000256" key="7">
    <source>
        <dbReference type="ARBA" id="ARBA00022801"/>
    </source>
</evidence>
<dbReference type="PROSITE" id="PS01242">
    <property type="entry name" value="ZF_FPG_1"/>
    <property type="match status" value="1"/>
</dbReference>
<dbReference type="InterPro" id="IPR012319">
    <property type="entry name" value="FPG_cat"/>
</dbReference>
<evidence type="ECO:0000256" key="13">
    <source>
        <dbReference type="ARBA" id="ARBA00023295"/>
    </source>
</evidence>
<dbReference type="InterPro" id="IPR015887">
    <property type="entry name" value="DNA_glyclase_Znf_dom_DNA_BS"/>
</dbReference>
<keyword evidence="4" id="KW-0479">Metal-binding</keyword>
<evidence type="ECO:0000256" key="8">
    <source>
        <dbReference type="ARBA" id="ARBA00022833"/>
    </source>
</evidence>
<comment type="caution">
    <text evidence="18">The sequence shown here is derived from an EMBL/GenBank/DDBJ whole genome shotgun (WGS) entry which is preliminary data.</text>
</comment>
<evidence type="ECO:0000256" key="14">
    <source>
        <dbReference type="ARBA" id="ARBA00044632"/>
    </source>
</evidence>
<feature type="domain" description="Formamidopyrimidine-DNA glycosylase catalytic" evidence="17">
    <location>
        <begin position="4"/>
        <end position="117"/>
    </location>
</feature>
<evidence type="ECO:0000256" key="1">
    <source>
        <dbReference type="ARBA" id="ARBA00001668"/>
    </source>
</evidence>
<dbReference type="Pfam" id="PF06831">
    <property type="entry name" value="H2TH"/>
    <property type="match status" value="1"/>
</dbReference>
<evidence type="ECO:0000259" key="16">
    <source>
        <dbReference type="PROSITE" id="PS51066"/>
    </source>
</evidence>
<keyword evidence="12" id="KW-0511">Multifunctional enzyme</keyword>
<dbReference type="InterPro" id="IPR010663">
    <property type="entry name" value="Znf_FPG/IleRS"/>
</dbReference>
<keyword evidence="7" id="KW-0378">Hydrolase</keyword>
<keyword evidence="19" id="KW-1185">Reference proteome</keyword>
<evidence type="ECO:0000256" key="11">
    <source>
        <dbReference type="ARBA" id="ARBA00023239"/>
    </source>
</evidence>
<dbReference type="InterPro" id="IPR000214">
    <property type="entry name" value="Znf_DNA_glyclase/AP_lyase"/>
</dbReference>
<keyword evidence="6 15" id="KW-0863">Zinc-finger</keyword>
<dbReference type="SUPFAM" id="SSF57716">
    <property type="entry name" value="Glucocorticoid receptor-like (DNA-binding domain)"/>
    <property type="match status" value="1"/>
</dbReference>
<dbReference type="InterPro" id="IPR010979">
    <property type="entry name" value="Ribosomal_uS13-like_H2TH"/>
</dbReference>
<comment type="catalytic activity">
    <reaction evidence="1">
        <text>Hydrolysis of DNA containing ring-opened 7-methylguanine residues, releasing 2,6-diamino-4-hydroxy-5-(N-methyl)formamidopyrimidine.</text>
        <dbReference type="EC" id="3.2.2.23"/>
    </reaction>
</comment>
<evidence type="ECO:0000256" key="6">
    <source>
        <dbReference type="ARBA" id="ARBA00022771"/>
    </source>
</evidence>
<dbReference type="Gene3D" id="1.10.8.50">
    <property type="match status" value="1"/>
</dbReference>
<dbReference type="Proteomes" id="UP001499967">
    <property type="component" value="Unassembled WGS sequence"/>
</dbReference>
<comment type="similarity">
    <text evidence="3">Belongs to the FPG family.</text>
</comment>
<dbReference type="PANTHER" id="PTHR22993:SF9">
    <property type="entry name" value="FORMAMIDOPYRIMIDINE-DNA GLYCOSYLASE"/>
    <property type="match status" value="1"/>
</dbReference>
<accession>A0ABP3YPN5</accession>
<evidence type="ECO:0000256" key="12">
    <source>
        <dbReference type="ARBA" id="ARBA00023268"/>
    </source>
</evidence>
<keyword evidence="11" id="KW-0456">Lyase</keyword>
<dbReference type="SMART" id="SM01232">
    <property type="entry name" value="H2TH"/>
    <property type="match status" value="1"/>
</dbReference>
<proteinExistence type="inferred from homology"/>
<dbReference type="Gene3D" id="3.20.190.10">
    <property type="entry name" value="MutM-like, N-terminal"/>
    <property type="match status" value="1"/>
</dbReference>
<evidence type="ECO:0000256" key="3">
    <source>
        <dbReference type="ARBA" id="ARBA00009409"/>
    </source>
</evidence>
<feature type="domain" description="FPG-type" evidence="16">
    <location>
        <begin position="228"/>
        <end position="261"/>
    </location>
</feature>